<evidence type="ECO:0000313" key="4">
    <source>
        <dbReference type="Proteomes" id="UP000241502"/>
    </source>
</evidence>
<dbReference type="InterPro" id="IPR018698">
    <property type="entry name" value="VWA-like_dom"/>
</dbReference>
<keyword evidence="4" id="KW-1185">Reference proteome</keyword>
<dbReference type="Proteomes" id="UP000241502">
    <property type="component" value="Segment"/>
</dbReference>
<feature type="domain" description="Putative metallopeptidase" evidence="2">
    <location>
        <begin position="18"/>
        <end position="251"/>
    </location>
</feature>
<organism evidence="3 4">
    <name type="scientific">Xanthomonas phage RiverRider</name>
    <dbReference type="NCBI Taxonomy" id="2108116"/>
    <lineage>
        <taxon>Viruses</taxon>
        <taxon>Duplodnaviria</taxon>
        <taxon>Heunggongvirae</taxon>
        <taxon>Uroviricota</taxon>
        <taxon>Caudoviricetes</taxon>
        <taxon>Schitoviridae</taxon>
        <taxon>Riverridervirus</taxon>
        <taxon>Riverridervirus riverrider</taxon>
    </lineage>
</organism>
<name>A0A2P1JUV7_9CAUD</name>
<dbReference type="PANTHER" id="PTHR38730:SF1">
    <property type="entry name" value="SLL7028 PROTEIN"/>
    <property type="match status" value="1"/>
</dbReference>
<dbReference type="PANTHER" id="PTHR38730">
    <property type="entry name" value="SLL7028 PROTEIN"/>
    <property type="match status" value="1"/>
</dbReference>
<dbReference type="Pfam" id="PF09967">
    <property type="entry name" value="DUF2201"/>
    <property type="match status" value="1"/>
</dbReference>
<accession>A0A2P1JUV7</accession>
<feature type="domain" description="VWA-like" evidence="1">
    <location>
        <begin position="262"/>
        <end position="384"/>
    </location>
</feature>
<reference evidence="3" key="1">
    <citation type="submission" date="2018-02" db="EMBL/GenBank/DDBJ databases">
        <authorList>
            <person name="Miller M."/>
            <person name="Deiulio A."/>
            <person name="Douthitt C."/>
            <person name="McMahon J."/>
            <person name="Holland C."/>
            <person name="Wiersma-Koch H."/>
            <person name="Turechek W."/>
            <person name="D'Elia T."/>
        </authorList>
    </citation>
    <scope>NUCLEOTIDE SEQUENCE [LARGE SCALE GENOMIC DNA]</scope>
</reference>
<dbReference type="EMBL" id="MG983743">
    <property type="protein sequence ID" value="AVO23119.1"/>
    <property type="molecule type" value="Genomic_DNA"/>
</dbReference>
<evidence type="ECO:0000313" key="3">
    <source>
        <dbReference type="EMBL" id="AVO23119.1"/>
    </source>
</evidence>
<dbReference type="Pfam" id="PF13203">
    <property type="entry name" value="DUF2201_N"/>
    <property type="match status" value="1"/>
</dbReference>
<gene>
    <name evidence="3" type="ORF">RIVERRIDER_31</name>
</gene>
<protein>
    <recommendedName>
        <fullName evidence="5">Metallopeptidase domain protein</fullName>
    </recommendedName>
</protein>
<evidence type="ECO:0000259" key="1">
    <source>
        <dbReference type="Pfam" id="PF09967"/>
    </source>
</evidence>
<sequence length="385" mass="43614">MAFSAVEPNKHNLTHLNHQMDKAKTKIFLGKNSGFFGSLLCSLDFIWSEDVPTAATDGIRLWWNPEWFAKHSIEQMSVVLRHELDHVARLHAIRRGDRDPKTWNYACDYRINNDLVNDGFSFKGLKPLLDKHYDQNGTLASEEEIYDLLLQINLNGNGSWGSGDVDLEEAFNLPTEEQARAVNIVGSAVAAAKAAGEGIPGDVSKIMDQFLNPVIQWQIVLMKFFTDQIDTEYSMRRPNRRYSDIYLPSLCDQDDGRLESLLYFQDVSGSITDADSQRFNSELKYVWEVLKPKKVTIAQFSTEITKVDVLVEEDRFDWIETYGGGGTSLVPVREMILKEKPTAAIIFSDLECGIMDCTGITCPLIWATIRNRGAKVEKGQIIHIR</sequence>
<proteinExistence type="predicted"/>
<evidence type="ECO:0008006" key="5">
    <source>
        <dbReference type="Google" id="ProtNLM"/>
    </source>
</evidence>
<dbReference type="InterPro" id="IPR025154">
    <property type="entry name" value="Put_metallopeptidase_dom"/>
</dbReference>
<evidence type="ECO:0000259" key="2">
    <source>
        <dbReference type="Pfam" id="PF13203"/>
    </source>
</evidence>